<keyword evidence="3" id="KW-1185">Reference proteome</keyword>
<dbReference type="InterPro" id="IPR046913">
    <property type="entry name" value="ABC-3C_CTD7"/>
</dbReference>
<evidence type="ECO:0000259" key="1">
    <source>
        <dbReference type="Pfam" id="PF20283"/>
    </source>
</evidence>
<protein>
    <recommendedName>
        <fullName evidence="1">ABC-three component systems C-terminal domain-containing protein</fullName>
    </recommendedName>
</protein>
<organism evidence="2 3">
    <name type="scientific">Spartinivicinus poritis</name>
    <dbReference type="NCBI Taxonomy" id="2994640"/>
    <lineage>
        <taxon>Bacteria</taxon>
        <taxon>Pseudomonadati</taxon>
        <taxon>Pseudomonadota</taxon>
        <taxon>Gammaproteobacteria</taxon>
        <taxon>Oceanospirillales</taxon>
        <taxon>Zooshikellaceae</taxon>
        <taxon>Spartinivicinus</taxon>
    </lineage>
</organism>
<reference evidence="2 3" key="1">
    <citation type="submission" date="2022-11" db="EMBL/GenBank/DDBJ databases">
        <title>Spartinivicinus poritis sp. nov., isolated from scleractinian coral Porites lutea.</title>
        <authorList>
            <person name="Zhang G."/>
            <person name="Cai L."/>
            <person name="Wei Q."/>
        </authorList>
    </citation>
    <scope>NUCLEOTIDE SEQUENCE [LARGE SCALE GENOMIC DNA]</scope>
    <source>
        <strain evidence="2 3">A2-2</strain>
    </source>
</reference>
<feature type="domain" description="ABC-three component systems C-terminal" evidence="1">
    <location>
        <begin position="267"/>
        <end position="391"/>
    </location>
</feature>
<dbReference type="Proteomes" id="UP001528823">
    <property type="component" value="Unassembled WGS sequence"/>
</dbReference>
<gene>
    <name evidence="2" type="ORF">ORQ98_10625</name>
</gene>
<evidence type="ECO:0000313" key="2">
    <source>
        <dbReference type="EMBL" id="MDE1462426.1"/>
    </source>
</evidence>
<proteinExistence type="predicted"/>
<evidence type="ECO:0000313" key="3">
    <source>
        <dbReference type="Proteomes" id="UP001528823"/>
    </source>
</evidence>
<dbReference type="Pfam" id="PF20283">
    <property type="entry name" value="CTD7"/>
    <property type="match status" value="1"/>
</dbReference>
<dbReference type="EMBL" id="JAPMOU010000011">
    <property type="protein sequence ID" value="MDE1462426.1"/>
    <property type="molecule type" value="Genomic_DNA"/>
</dbReference>
<name>A0ABT5U7R5_9GAMM</name>
<sequence length="397" mass="45500">MENSVFDATSSMLGYIYQVRYALLLALKKIADANDPDDCFISIEKLDDIAFEEKGNPVELLQAKYHGSPGNLTDRSPDLWKTIRVWSEMIQKESCLIEEASFTLLTTEKAAPNSIASYLGTEEKNRNVSEALKNMREISKEKSSIANKKAYVSFNLLSENEQEILLSSVYVITKSPDILTVEEKIKKQIRLSVSASHINAFTSRLEGIWFKKVIEVMQDTDQNGINIGELVDYIDDLRTQFLPGNLPADFDEHNPDEIEIEDESRVFMRQLSLIGLNSKAIRVAVINYYKAYEQRSKWSREGLVKPGEIQKYLNRLKDEWINQSVLIEMDYDLEQDDNEKIKYGRELYKECQKNSILPIRPGFKSAYVARGTYHTLSDKMAIGWHPDFSSLLSNINC</sequence>
<dbReference type="RefSeq" id="WP_274688781.1">
    <property type="nucleotide sequence ID" value="NZ_JAPMOU010000011.1"/>
</dbReference>
<comment type="caution">
    <text evidence="2">The sequence shown here is derived from an EMBL/GenBank/DDBJ whole genome shotgun (WGS) entry which is preliminary data.</text>
</comment>
<accession>A0ABT5U7R5</accession>